<dbReference type="PANTHER" id="PTHR10192:SF5">
    <property type="entry name" value="GEPHYRIN"/>
    <property type="match status" value="1"/>
</dbReference>
<evidence type="ECO:0000313" key="9">
    <source>
        <dbReference type="Proteomes" id="UP000631653"/>
    </source>
</evidence>
<protein>
    <recommendedName>
        <fullName evidence="6">Molybdopterin molybdenumtransferase</fullName>
        <ecNumber evidence="6">2.10.1.1</ecNumber>
    </recommendedName>
</protein>
<dbReference type="InterPro" id="IPR001453">
    <property type="entry name" value="MoaB/Mog_dom"/>
</dbReference>
<dbReference type="SUPFAM" id="SSF63882">
    <property type="entry name" value="MoeA N-terminal region -like"/>
    <property type="match status" value="1"/>
</dbReference>
<dbReference type="PANTHER" id="PTHR10192">
    <property type="entry name" value="MOLYBDOPTERIN BIOSYNTHESIS PROTEIN"/>
    <property type="match status" value="1"/>
</dbReference>
<accession>A0ABX0K4L3</accession>
<evidence type="ECO:0000256" key="1">
    <source>
        <dbReference type="ARBA" id="ARBA00002901"/>
    </source>
</evidence>
<keyword evidence="6" id="KW-0479">Metal-binding</keyword>
<evidence type="ECO:0000256" key="3">
    <source>
        <dbReference type="ARBA" id="ARBA00010763"/>
    </source>
</evidence>
<comment type="catalytic activity">
    <reaction evidence="5">
        <text>adenylyl-molybdopterin + molybdate = Mo-molybdopterin + AMP + H(+)</text>
        <dbReference type="Rhea" id="RHEA:35047"/>
        <dbReference type="ChEBI" id="CHEBI:15378"/>
        <dbReference type="ChEBI" id="CHEBI:36264"/>
        <dbReference type="ChEBI" id="CHEBI:62727"/>
        <dbReference type="ChEBI" id="CHEBI:71302"/>
        <dbReference type="ChEBI" id="CHEBI:456215"/>
        <dbReference type="EC" id="2.10.1.1"/>
    </reaction>
</comment>
<dbReference type="Pfam" id="PF03453">
    <property type="entry name" value="MoeA_N"/>
    <property type="match status" value="1"/>
</dbReference>
<evidence type="ECO:0000256" key="5">
    <source>
        <dbReference type="ARBA" id="ARBA00047317"/>
    </source>
</evidence>
<dbReference type="InterPro" id="IPR036688">
    <property type="entry name" value="MoeA_C_domain_IV_sf"/>
</dbReference>
<comment type="pathway">
    <text evidence="2 6">Cofactor biosynthesis; molybdopterin biosynthesis.</text>
</comment>
<dbReference type="NCBIfam" id="NF045515">
    <property type="entry name" value="Glp_gephyrin"/>
    <property type="match status" value="1"/>
</dbReference>
<dbReference type="Proteomes" id="UP000631653">
    <property type="component" value="Unassembled WGS sequence"/>
</dbReference>
<dbReference type="EMBL" id="WOSY01000005">
    <property type="protein sequence ID" value="NHN88374.1"/>
    <property type="molecule type" value="Genomic_DNA"/>
</dbReference>
<gene>
    <name evidence="8" type="ORF">GOB81_06990</name>
</gene>
<comment type="function">
    <text evidence="1 6">Catalyzes the insertion of molybdate into adenylated molybdopterin with the concomitant release of AMP.</text>
</comment>
<dbReference type="PROSITE" id="PS01079">
    <property type="entry name" value="MOCF_BIOSYNTHESIS_2"/>
    <property type="match status" value="1"/>
</dbReference>
<keyword evidence="6" id="KW-0460">Magnesium</keyword>
<organism evidence="8 9">
    <name type="scientific">Acetobacter conturbans</name>
    <dbReference type="NCBI Taxonomy" id="1737472"/>
    <lineage>
        <taxon>Bacteria</taxon>
        <taxon>Pseudomonadati</taxon>
        <taxon>Pseudomonadota</taxon>
        <taxon>Alphaproteobacteria</taxon>
        <taxon>Acetobacterales</taxon>
        <taxon>Acetobacteraceae</taxon>
        <taxon>Acetobacter</taxon>
    </lineage>
</organism>
<keyword evidence="6" id="KW-0500">Molybdenum</keyword>
<sequence>MIEVSEALQRIVSALPVLGTETVSLLEACGRISAAPVVARLSNPPADVSSMDGYAVQAADTTRGAQLDIIGEIPAGHPSDRSVTPGTCLRIFTGSVMPEGADAVLIQENTTRESDRITVTEPVSQGRFIRPKGLDFASGQVVVPVGKRLSARDVGVAASANCPWITVRRRPRVAILSTGDEIVLPGDAVPAGAIVGSAAFMLAALLRKAGAEPVILPVARDTMDSLTTSTSQLDTVDLLLTIGGASVGDYDLVKKALGESGLVTDFWKIAMRPGKPLMFGRMGRTPVIGLPGNPVAVFVCSTVFVLPALRAMCAEVVTGDGTEPARLASDVSANDQRFDYLRATLSRDEDGTLWATPFSRQDSSMMAPLSACDALLLRERFAPEAKRGEMCRIVRFGGGID</sequence>
<evidence type="ECO:0000256" key="2">
    <source>
        <dbReference type="ARBA" id="ARBA00005046"/>
    </source>
</evidence>
<dbReference type="Pfam" id="PF00994">
    <property type="entry name" value="MoCF_biosynth"/>
    <property type="match status" value="1"/>
</dbReference>
<dbReference type="InterPro" id="IPR005110">
    <property type="entry name" value="MoeA_linker/N"/>
</dbReference>
<proteinExistence type="inferred from homology"/>
<dbReference type="SUPFAM" id="SSF63867">
    <property type="entry name" value="MoeA C-terminal domain-like"/>
    <property type="match status" value="1"/>
</dbReference>
<keyword evidence="9" id="KW-1185">Reference proteome</keyword>
<evidence type="ECO:0000313" key="8">
    <source>
        <dbReference type="EMBL" id="NHN88374.1"/>
    </source>
</evidence>
<dbReference type="Pfam" id="PF03454">
    <property type="entry name" value="MoeA_C"/>
    <property type="match status" value="1"/>
</dbReference>
<evidence type="ECO:0000259" key="7">
    <source>
        <dbReference type="SMART" id="SM00852"/>
    </source>
</evidence>
<dbReference type="InterPro" id="IPR008284">
    <property type="entry name" value="MoCF_biosynth_CS"/>
</dbReference>
<evidence type="ECO:0000256" key="6">
    <source>
        <dbReference type="RuleBase" id="RU365090"/>
    </source>
</evidence>
<keyword evidence="6" id="KW-0808">Transferase</keyword>
<dbReference type="InterPro" id="IPR005111">
    <property type="entry name" value="MoeA_C_domain_IV"/>
</dbReference>
<dbReference type="CDD" id="cd00887">
    <property type="entry name" value="MoeA"/>
    <property type="match status" value="1"/>
</dbReference>
<dbReference type="SUPFAM" id="SSF53218">
    <property type="entry name" value="Molybdenum cofactor biosynthesis proteins"/>
    <property type="match status" value="1"/>
</dbReference>
<dbReference type="Gene3D" id="3.90.105.10">
    <property type="entry name" value="Molybdopterin biosynthesis moea protein, domain 2"/>
    <property type="match status" value="1"/>
</dbReference>
<comment type="similarity">
    <text evidence="3 6">Belongs to the MoeA family.</text>
</comment>
<comment type="caution">
    <text evidence="8">The sequence shown here is derived from an EMBL/GenBank/DDBJ whole genome shotgun (WGS) entry which is preliminary data.</text>
</comment>
<dbReference type="InterPro" id="IPR036135">
    <property type="entry name" value="MoeA_linker/N_sf"/>
</dbReference>
<dbReference type="Gene3D" id="2.170.190.11">
    <property type="entry name" value="Molybdopterin biosynthesis moea protein, domain 3"/>
    <property type="match status" value="1"/>
</dbReference>
<comment type="cofactor">
    <cofactor evidence="6">
        <name>Mg(2+)</name>
        <dbReference type="ChEBI" id="CHEBI:18420"/>
    </cofactor>
</comment>
<dbReference type="Gene3D" id="2.40.340.10">
    <property type="entry name" value="MoeA, C-terminal, domain IV"/>
    <property type="match status" value="1"/>
</dbReference>
<reference evidence="8 9" key="1">
    <citation type="journal article" date="2020" name="Int. J. Syst. Evol. Microbiol.">
        <title>Novel acetic acid bacteria from cider fermentations: Acetobacter conturbans sp. nov. and Acetobacter fallax sp. nov.</title>
        <authorList>
            <person name="Sombolestani A.S."/>
            <person name="Cleenwerck I."/>
            <person name="Cnockaert M."/>
            <person name="Borremans W."/>
            <person name="Wieme A.D."/>
            <person name="De Vuyst L."/>
            <person name="Vandamme P."/>
        </authorList>
    </citation>
    <scope>NUCLEOTIDE SEQUENCE [LARGE SCALE GENOMIC DNA]</scope>
    <source>
        <strain evidence="8 9">LMG 1627</strain>
    </source>
</reference>
<dbReference type="EC" id="2.10.1.1" evidence="6"/>
<feature type="domain" description="MoaB/Mog" evidence="7">
    <location>
        <begin position="174"/>
        <end position="311"/>
    </location>
</feature>
<dbReference type="InterPro" id="IPR038987">
    <property type="entry name" value="MoeA-like"/>
</dbReference>
<dbReference type="InterPro" id="IPR036425">
    <property type="entry name" value="MoaB/Mog-like_dom_sf"/>
</dbReference>
<keyword evidence="4 6" id="KW-0501">Molybdenum cofactor biosynthesis</keyword>
<name>A0ABX0K4L3_9PROT</name>
<dbReference type="Gene3D" id="3.40.980.10">
    <property type="entry name" value="MoaB/Mog-like domain"/>
    <property type="match status" value="1"/>
</dbReference>
<dbReference type="RefSeq" id="WP_173569661.1">
    <property type="nucleotide sequence ID" value="NZ_WOSY01000005.1"/>
</dbReference>
<dbReference type="SMART" id="SM00852">
    <property type="entry name" value="MoCF_biosynth"/>
    <property type="match status" value="1"/>
</dbReference>
<evidence type="ECO:0000256" key="4">
    <source>
        <dbReference type="ARBA" id="ARBA00023150"/>
    </source>
</evidence>